<organism evidence="2 3">
    <name type="scientific">Clohesyomyces aquaticus</name>
    <dbReference type="NCBI Taxonomy" id="1231657"/>
    <lineage>
        <taxon>Eukaryota</taxon>
        <taxon>Fungi</taxon>
        <taxon>Dikarya</taxon>
        <taxon>Ascomycota</taxon>
        <taxon>Pezizomycotina</taxon>
        <taxon>Dothideomycetes</taxon>
        <taxon>Pleosporomycetidae</taxon>
        <taxon>Pleosporales</taxon>
        <taxon>Lindgomycetaceae</taxon>
        <taxon>Clohesyomyces</taxon>
    </lineage>
</organism>
<gene>
    <name evidence="2" type="ORF">BCR34DRAFT_582005</name>
</gene>
<reference evidence="2 3" key="1">
    <citation type="submission" date="2016-07" db="EMBL/GenBank/DDBJ databases">
        <title>Pervasive Adenine N6-methylation of Active Genes in Fungi.</title>
        <authorList>
            <consortium name="DOE Joint Genome Institute"/>
            <person name="Mondo S.J."/>
            <person name="Dannebaum R.O."/>
            <person name="Kuo R.C."/>
            <person name="Labutti K."/>
            <person name="Haridas S."/>
            <person name="Kuo A."/>
            <person name="Salamov A."/>
            <person name="Ahrendt S.R."/>
            <person name="Lipzen A."/>
            <person name="Sullivan W."/>
            <person name="Andreopoulos W.B."/>
            <person name="Clum A."/>
            <person name="Lindquist E."/>
            <person name="Daum C."/>
            <person name="Ramamoorthy G.K."/>
            <person name="Gryganskyi A."/>
            <person name="Culley D."/>
            <person name="Magnuson J.K."/>
            <person name="James T.Y."/>
            <person name="O'Malley M.A."/>
            <person name="Stajich J.E."/>
            <person name="Spatafora J.W."/>
            <person name="Visel A."/>
            <person name="Grigoriev I.V."/>
        </authorList>
    </citation>
    <scope>NUCLEOTIDE SEQUENCE [LARGE SCALE GENOMIC DNA]</scope>
    <source>
        <strain evidence="2 3">CBS 115471</strain>
    </source>
</reference>
<evidence type="ECO:0000313" key="2">
    <source>
        <dbReference type="EMBL" id="ORY19786.1"/>
    </source>
</evidence>
<proteinExistence type="predicted"/>
<dbReference type="Proteomes" id="UP000193144">
    <property type="component" value="Unassembled WGS sequence"/>
</dbReference>
<evidence type="ECO:0000313" key="3">
    <source>
        <dbReference type="Proteomes" id="UP000193144"/>
    </source>
</evidence>
<sequence length="147" mass="16556">MVTSKPFTDEDRAALERFVRYAMRKRKRHVAPRQDYPNFREARQHAKEQLNRLPSRVSWRRTTATHVSHGQNVAAAATSLVKIWGDDGYIQGWVSRSTHNPPAAEARNDVSSPAPNPPPFTSTDSMALRTKSPMPSMQAPSLQAICF</sequence>
<evidence type="ECO:0000256" key="1">
    <source>
        <dbReference type="SAM" id="MobiDB-lite"/>
    </source>
</evidence>
<name>A0A1Y2ABA4_9PLEO</name>
<dbReference type="EMBL" id="MCFA01000001">
    <property type="protein sequence ID" value="ORY19786.1"/>
    <property type="molecule type" value="Genomic_DNA"/>
</dbReference>
<accession>A0A1Y2ABA4</accession>
<protein>
    <submittedName>
        <fullName evidence="2">Uncharacterized protein</fullName>
    </submittedName>
</protein>
<keyword evidence="3" id="KW-1185">Reference proteome</keyword>
<dbReference type="AlphaFoldDB" id="A0A1Y2ABA4"/>
<comment type="caution">
    <text evidence="2">The sequence shown here is derived from an EMBL/GenBank/DDBJ whole genome shotgun (WGS) entry which is preliminary data.</text>
</comment>
<feature type="region of interest" description="Disordered" evidence="1">
    <location>
        <begin position="94"/>
        <end position="147"/>
    </location>
</feature>